<evidence type="ECO:0000256" key="8">
    <source>
        <dbReference type="PROSITE-ProRule" id="PRU00460"/>
    </source>
</evidence>
<keyword evidence="4" id="KW-0677">Repeat</keyword>
<feature type="domain" description="Laminin EGF-like" evidence="9">
    <location>
        <begin position="29"/>
        <end position="88"/>
    </location>
</feature>
<keyword evidence="6" id="KW-0325">Glycoprotein</keyword>
<proteinExistence type="predicted"/>
<evidence type="ECO:0000256" key="4">
    <source>
        <dbReference type="ARBA" id="ARBA00022737"/>
    </source>
</evidence>
<dbReference type="SMART" id="SM00180">
    <property type="entry name" value="EGF_Lam"/>
    <property type="match status" value="1"/>
</dbReference>
<dbReference type="STRING" id="195883.A0A482X4G0"/>
<evidence type="ECO:0000256" key="7">
    <source>
        <dbReference type="ARBA" id="ARBA00023292"/>
    </source>
</evidence>
<keyword evidence="5 8" id="KW-1015">Disulfide bond</keyword>
<dbReference type="Gene3D" id="2.10.25.10">
    <property type="entry name" value="Laminin"/>
    <property type="match status" value="1"/>
</dbReference>
<dbReference type="EMBL" id="QKKF02017715">
    <property type="protein sequence ID" value="RZF40759.1"/>
    <property type="molecule type" value="Genomic_DNA"/>
</dbReference>
<evidence type="ECO:0000259" key="9">
    <source>
        <dbReference type="PROSITE" id="PS50027"/>
    </source>
</evidence>
<comment type="caution">
    <text evidence="10">The sequence shown here is derived from an EMBL/GenBank/DDBJ whole genome shotgun (WGS) entry which is preliminary data.</text>
</comment>
<evidence type="ECO:0000313" key="11">
    <source>
        <dbReference type="Proteomes" id="UP000291343"/>
    </source>
</evidence>
<dbReference type="GO" id="GO:0048731">
    <property type="term" value="P:system development"/>
    <property type="evidence" value="ECO:0007669"/>
    <property type="project" value="UniProtKB-ARBA"/>
</dbReference>
<organism evidence="10 11">
    <name type="scientific">Laodelphax striatellus</name>
    <name type="common">Small brown planthopper</name>
    <name type="synonym">Delphax striatella</name>
    <dbReference type="NCBI Taxonomy" id="195883"/>
    <lineage>
        <taxon>Eukaryota</taxon>
        <taxon>Metazoa</taxon>
        <taxon>Ecdysozoa</taxon>
        <taxon>Arthropoda</taxon>
        <taxon>Hexapoda</taxon>
        <taxon>Insecta</taxon>
        <taxon>Pterygota</taxon>
        <taxon>Neoptera</taxon>
        <taxon>Paraneoptera</taxon>
        <taxon>Hemiptera</taxon>
        <taxon>Auchenorrhyncha</taxon>
        <taxon>Fulgoroidea</taxon>
        <taxon>Delphacidae</taxon>
        <taxon>Criomorphinae</taxon>
        <taxon>Laodelphax</taxon>
    </lineage>
</organism>
<dbReference type="GO" id="GO:0005576">
    <property type="term" value="C:extracellular region"/>
    <property type="evidence" value="ECO:0007669"/>
    <property type="project" value="UniProtKB-SubCell"/>
</dbReference>
<gene>
    <name evidence="10" type="ORF">LSTR_LSTR017036</name>
</gene>
<name>A0A482X4G0_LAOST</name>
<dbReference type="PANTHER" id="PTHR10574:SF406">
    <property type="entry name" value="LAMININ SUBUNIT ALPHA 5"/>
    <property type="match status" value="1"/>
</dbReference>
<comment type="caution">
    <text evidence="8">Lacks conserved residue(s) required for the propagation of feature annotation.</text>
</comment>
<comment type="subcellular location">
    <subcellularLocation>
        <location evidence="1">Secreted</location>
    </subcellularLocation>
</comment>
<dbReference type="InParanoid" id="A0A482X4G0"/>
<evidence type="ECO:0000313" key="10">
    <source>
        <dbReference type="EMBL" id="RZF40759.1"/>
    </source>
</evidence>
<dbReference type="SMR" id="A0A482X4G0"/>
<dbReference type="Pfam" id="PF00053">
    <property type="entry name" value="EGF_laminin"/>
    <property type="match status" value="1"/>
</dbReference>
<dbReference type="PANTHER" id="PTHR10574">
    <property type="entry name" value="NETRIN/LAMININ-RELATED"/>
    <property type="match status" value="1"/>
</dbReference>
<dbReference type="GO" id="GO:0009887">
    <property type="term" value="P:animal organ morphogenesis"/>
    <property type="evidence" value="ECO:0007669"/>
    <property type="project" value="TreeGrafter"/>
</dbReference>
<dbReference type="OrthoDB" id="430826at2759"/>
<dbReference type="PROSITE" id="PS01248">
    <property type="entry name" value="EGF_LAM_1"/>
    <property type="match status" value="1"/>
</dbReference>
<dbReference type="PROSITE" id="PS50027">
    <property type="entry name" value="EGF_LAM_2"/>
    <property type="match status" value="1"/>
</dbReference>
<feature type="disulfide bond" evidence="8">
    <location>
        <begin position="61"/>
        <end position="70"/>
    </location>
</feature>
<evidence type="ECO:0000256" key="2">
    <source>
        <dbReference type="ARBA" id="ARBA00022525"/>
    </source>
</evidence>
<dbReference type="InterPro" id="IPR002049">
    <property type="entry name" value="LE_dom"/>
</dbReference>
<evidence type="ECO:0000256" key="1">
    <source>
        <dbReference type="ARBA" id="ARBA00004613"/>
    </source>
</evidence>
<dbReference type="InterPro" id="IPR050440">
    <property type="entry name" value="Laminin/Netrin_ECM"/>
</dbReference>
<keyword evidence="2" id="KW-0964">Secreted</keyword>
<dbReference type="AlphaFoldDB" id="A0A482X4G0"/>
<evidence type="ECO:0000256" key="5">
    <source>
        <dbReference type="ARBA" id="ARBA00023157"/>
    </source>
</evidence>
<reference evidence="10 11" key="1">
    <citation type="journal article" date="2017" name="Gigascience">
        <title>Genome sequence of the small brown planthopper, Laodelphax striatellus.</title>
        <authorList>
            <person name="Zhu J."/>
            <person name="Jiang F."/>
            <person name="Wang X."/>
            <person name="Yang P."/>
            <person name="Bao Y."/>
            <person name="Zhao W."/>
            <person name="Wang W."/>
            <person name="Lu H."/>
            <person name="Wang Q."/>
            <person name="Cui N."/>
            <person name="Li J."/>
            <person name="Chen X."/>
            <person name="Luo L."/>
            <person name="Yu J."/>
            <person name="Kang L."/>
            <person name="Cui F."/>
        </authorList>
    </citation>
    <scope>NUCLEOTIDE SEQUENCE [LARGE SCALE GENOMIC DNA]</scope>
    <source>
        <strain evidence="10">Lst14</strain>
    </source>
</reference>
<protein>
    <recommendedName>
        <fullName evidence="9">Laminin EGF-like domain-containing protein</fullName>
    </recommendedName>
</protein>
<dbReference type="Proteomes" id="UP000291343">
    <property type="component" value="Unassembled WGS sequence"/>
</dbReference>
<dbReference type="CDD" id="cd00055">
    <property type="entry name" value="EGF_Lam"/>
    <property type="match status" value="1"/>
</dbReference>
<keyword evidence="3" id="KW-0732">Signal</keyword>
<dbReference type="FunFam" id="2.10.25.10:FF:000224">
    <property type="entry name" value="Usherin"/>
    <property type="match status" value="1"/>
</dbReference>
<accession>A0A482X4G0</accession>
<keyword evidence="7 8" id="KW-0424">Laminin EGF-like domain</keyword>
<evidence type="ECO:0000256" key="3">
    <source>
        <dbReference type="ARBA" id="ARBA00022729"/>
    </source>
</evidence>
<dbReference type="SUPFAM" id="SSF57196">
    <property type="entry name" value="EGF/Laminin"/>
    <property type="match status" value="1"/>
</dbReference>
<keyword evidence="11" id="KW-1185">Reference proteome</keyword>
<evidence type="ECO:0000256" key="6">
    <source>
        <dbReference type="ARBA" id="ARBA00023180"/>
    </source>
</evidence>
<dbReference type="GO" id="GO:0009888">
    <property type="term" value="P:tissue development"/>
    <property type="evidence" value="ECO:0007669"/>
    <property type="project" value="TreeGrafter"/>
</dbReference>
<sequence>MEFEIIPSLSDTGYYGDTLALPKGDCQPCQCYPPGTQETADSEGGGSGPPVCDQLTGQCLCKPHVIGTNCDQCEPGYYNIISGEGCTACNCDPVGSVSKE</sequence>